<dbReference type="EMBL" id="JRWP01000023">
    <property type="protein sequence ID" value="KGY08446.1"/>
    <property type="molecule type" value="Genomic_DNA"/>
</dbReference>
<reference evidence="1 2" key="1">
    <citation type="submission" date="2014-10" db="EMBL/GenBank/DDBJ databases">
        <title>Genome sequencing of Vibrio sinaloensis T08.</title>
        <authorList>
            <person name="Chan K.-G."/>
            <person name="Mohamad N.I."/>
        </authorList>
    </citation>
    <scope>NUCLEOTIDE SEQUENCE [LARGE SCALE GENOMIC DNA]</scope>
    <source>
        <strain evidence="1 2">T08</strain>
    </source>
</reference>
<evidence type="ECO:0000313" key="1">
    <source>
        <dbReference type="EMBL" id="KGY08446.1"/>
    </source>
</evidence>
<dbReference type="Proteomes" id="UP000030451">
    <property type="component" value="Unassembled WGS sequence"/>
</dbReference>
<dbReference type="OrthoDB" id="5886197at2"/>
<proteinExistence type="predicted"/>
<sequence>MAFVLANTATKNQALYAFEPSLSLESVEFKTVRLEHVHYDHDGNILVDSDTLKEFEALGIPVFERKSSAKQFLVGLNLVGKAKYVGVRYRRAFEHQYTDLGLFSSWTELNR</sequence>
<evidence type="ECO:0000313" key="2">
    <source>
        <dbReference type="Proteomes" id="UP000030451"/>
    </source>
</evidence>
<name>A0A0A5HY45_PHOS4</name>
<organism evidence="1 2">
    <name type="scientific">Photobacterium sp. (strain ATCC 43367)</name>
    <dbReference type="NCBI Taxonomy" id="379097"/>
    <lineage>
        <taxon>Bacteria</taxon>
        <taxon>Pseudomonadati</taxon>
        <taxon>Pseudomonadota</taxon>
        <taxon>Gammaproteobacteria</taxon>
        <taxon>Vibrionales</taxon>
        <taxon>Vibrionaceae</taxon>
        <taxon>Vibrio</taxon>
        <taxon>Vibrio oreintalis group</taxon>
    </lineage>
</organism>
<dbReference type="RefSeq" id="WP_038191211.1">
    <property type="nucleotide sequence ID" value="NZ_JRWP01000023.1"/>
</dbReference>
<gene>
    <name evidence="1" type="ORF">NM06_11950</name>
</gene>
<accession>A0A0A5HY45</accession>
<dbReference type="AlphaFoldDB" id="A0A0A5HY45"/>
<comment type="caution">
    <text evidence="1">The sequence shown here is derived from an EMBL/GenBank/DDBJ whole genome shotgun (WGS) entry which is preliminary data.</text>
</comment>
<protein>
    <submittedName>
        <fullName evidence="1">Uncharacterized protein</fullName>
    </submittedName>
</protein>